<dbReference type="GO" id="GO:1990077">
    <property type="term" value="C:primosome complex"/>
    <property type="evidence" value="ECO:0007669"/>
    <property type="project" value="UniProtKB-UniRule"/>
</dbReference>
<dbReference type="InterPro" id="IPR012340">
    <property type="entry name" value="NA-bd_OB-fold"/>
</dbReference>
<comment type="subunit">
    <text evidence="4">Homodimer. Interacts with PriA and DnaT. Component of the replication restart primosome. Primosome assembly occurs via a 'hand-off' mechanism. PriA binds to replication forks, subsequently PriB then DnaT bind; DnaT then displaces ssDNA to generate the helicase loading substrate.</text>
</comment>
<dbReference type="AlphaFoldDB" id="A0A369C2R3"/>
<evidence type="ECO:0000256" key="2">
    <source>
        <dbReference type="ARBA" id="ARBA00022705"/>
    </source>
</evidence>
<evidence type="ECO:0000313" key="6">
    <source>
        <dbReference type="Proteomes" id="UP000252707"/>
    </source>
</evidence>
<dbReference type="EMBL" id="QPJY01000007">
    <property type="protein sequence ID" value="RCX28260.1"/>
    <property type="molecule type" value="Genomic_DNA"/>
</dbReference>
<dbReference type="InterPro" id="IPR023646">
    <property type="entry name" value="Prisomal_replication_PriB"/>
</dbReference>
<accession>A0A369C2R3</accession>
<dbReference type="NCBIfam" id="TIGR04418">
    <property type="entry name" value="PriB_gamma"/>
    <property type="match status" value="1"/>
</dbReference>
<gene>
    <name evidence="4" type="primary">priB</name>
    <name evidence="5" type="ORF">DFQ59_1073</name>
</gene>
<dbReference type="RefSeq" id="WP_114280208.1">
    <property type="nucleotide sequence ID" value="NZ_QPJY01000007.1"/>
</dbReference>
<protein>
    <recommendedName>
        <fullName evidence="4">Replication restart protein PriB</fullName>
    </recommendedName>
</protein>
<proteinExistence type="inferred from homology"/>
<comment type="function">
    <text evidence="4">Involved in the restart of stalled replication forks, which reloads the replicative helicase on sites other than the origin of replication; the PriA-PriB pathway is the major replication restart pathway. During primosome assembly it facilitates complex formation between PriA and DnaT on DNA; stabilizes PriA on DNA. Stimulates the DNA unwinding activity of PriA helicase.</text>
</comment>
<dbReference type="GO" id="GO:0003697">
    <property type="term" value="F:single-stranded DNA binding"/>
    <property type="evidence" value="ECO:0007669"/>
    <property type="project" value="UniProtKB-UniRule"/>
</dbReference>
<dbReference type="Proteomes" id="UP000252707">
    <property type="component" value="Unassembled WGS sequence"/>
</dbReference>
<dbReference type="SUPFAM" id="SSF50249">
    <property type="entry name" value="Nucleic acid-binding proteins"/>
    <property type="match status" value="1"/>
</dbReference>
<dbReference type="HAMAP" id="MF_00720">
    <property type="entry name" value="PriB"/>
    <property type="match status" value="1"/>
</dbReference>
<keyword evidence="6" id="KW-1185">Reference proteome</keyword>
<sequence>MANRLELDGRVVRAPDIRYSPAAIPITRFVLEHRSRQVEAGLSREVYCRIGVVACGEDLAPKAKAFGTDDRVRVSGFIERTTNRQGEPRLVLHAVEIEPID</sequence>
<reference evidence="5 6" key="1">
    <citation type="submission" date="2018-07" db="EMBL/GenBank/DDBJ databases">
        <title>Genomic Encyclopedia of Type Strains, Phase IV (KMG-IV): sequencing the most valuable type-strain genomes for metagenomic binning, comparative biology and taxonomic classification.</title>
        <authorList>
            <person name="Goeker M."/>
        </authorList>
    </citation>
    <scope>NUCLEOTIDE SEQUENCE [LARGE SCALE GENOMIC DNA]</scope>
    <source>
        <strain evidence="5 6">DSM 26407</strain>
    </source>
</reference>
<dbReference type="PIRSF" id="PIRSF003135">
    <property type="entry name" value="Primosomal_n"/>
    <property type="match status" value="1"/>
</dbReference>
<dbReference type="Gene3D" id="2.40.50.140">
    <property type="entry name" value="Nucleic acid-binding proteins"/>
    <property type="match status" value="1"/>
</dbReference>
<organism evidence="5 6">
    <name type="scientific">Thioalbus denitrificans</name>
    <dbReference type="NCBI Taxonomy" id="547122"/>
    <lineage>
        <taxon>Bacteria</taxon>
        <taxon>Pseudomonadati</taxon>
        <taxon>Pseudomonadota</taxon>
        <taxon>Gammaproteobacteria</taxon>
        <taxon>Chromatiales</taxon>
        <taxon>Ectothiorhodospiraceae</taxon>
        <taxon>Thioalbus</taxon>
    </lineage>
</organism>
<evidence type="ECO:0000256" key="1">
    <source>
        <dbReference type="ARBA" id="ARBA00022515"/>
    </source>
</evidence>
<keyword evidence="3 4" id="KW-0238">DNA-binding</keyword>
<dbReference type="GO" id="GO:0006269">
    <property type="term" value="P:DNA replication, synthesis of primer"/>
    <property type="evidence" value="ECO:0007669"/>
    <property type="project" value="UniProtKB-KW"/>
</dbReference>
<dbReference type="Pfam" id="PF22657">
    <property type="entry name" value="SSB_1"/>
    <property type="match status" value="1"/>
</dbReference>
<evidence type="ECO:0000256" key="3">
    <source>
        <dbReference type="ARBA" id="ARBA00023125"/>
    </source>
</evidence>
<dbReference type="InterPro" id="IPR000424">
    <property type="entry name" value="Primosome_PriB/ssb"/>
</dbReference>
<dbReference type="OrthoDB" id="9180733at2"/>
<evidence type="ECO:0000256" key="4">
    <source>
        <dbReference type="HAMAP-Rule" id="MF_00720"/>
    </source>
</evidence>
<keyword evidence="2 4" id="KW-0235">DNA replication</keyword>
<evidence type="ECO:0000313" key="5">
    <source>
        <dbReference type="EMBL" id="RCX28260.1"/>
    </source>
</evidence>
<name>A0A369C2R3_9GAMM</name>
<comment type="caution">
    <text evidence="5">The sequence shown here is derived from an EMBL/GenBank/DDBJ whole genome shotgun (WGS) entry which is preliminary data.</text>
</comment>
<keyword evidence="1 4" id="KW-0639">Primosome</keyword>
<dbReference type="PROSITE" id="PS50935">
    <property type="entry name" value="SSB"/>
    <property type="match status" value="1"/>
</dbReference>
<comment type="similarity">
    <text evidence="4">Belongs to the PriB family.</text>
</comment>